<gene>
    <name evidence="22" type="ordered locus">Acid_4639</name>
</gene>
<dbReference type="Pfam" id="PF13807">
    <property type="entry name" value="GNVR"/>
    <property type="match status" value="1"/>
</dbReference>
<dbReference type="CDD" id="cd05387">
    <property type="entry name" value="BY-kinase"/>
    <property type="match status" value="1"/>
</dbReference>
<dbReference type="EMBL" id="CP000473">
    <property type="protein sequence ID" value="ABJ85598.1"/>
    <property type="molecule type" value="Genomic_DNA"/>
</dbReference>
<evidence type="ECO:0000256" key="6">
    <source>
        <dbReference type="ARBA" id="ARBA00022519"/>
    </source>
</evidence>
<keyword evidence="16" id="KW-0175">Coiled coil</keyword>
<evidence type="ECO:0000256" key="18">
    <source>
        <dbReference type="SAM" id="Phobius"/>
    </source>
</evidence>
<accession>Q01XL7</accession>
<evidence type="ECO:0000259" key="20">
    <source>
        <dbReference type="Pfam" id="PF13614"/>
    </source>
</evidence>
<dbReference type="InterPro" id="IPR005702">
    <property type="entry name" value="Wzc-like_C"/>
</dbReference>
<comment type="catalytic activity">
    <reaction evidence="15">
        <text>L-tyrosyl-[protein] + ATP = O-phospho-L-tyrosyl-[protein] + ADP + H(+)</text>
        <dbReference type="Rhea" id="RHEA:10596"/>
        <dbReference type="Rhea" id="RHEA-COMP:10136"/>
        <dbReference type="Rhea" id="RHEA-COMP:20101"/>
        <dbReference type="ChEBI" id="CHEBI:15378"/>
        <dbReference type="ChEBI" id="CHEBI:30616"/>
        <dbReference type="ChEBI" id="CHEBI:46858"/>
        <dbReference type="ChEBI" id="CHEBI:61978"/>
        <dbReference type="ChEBI" id="CHEBI:456216"/>
        <dbReference type="EC" id="2.7.10.2"/>
    </reaction>
</comment>
<dbReference type="PANTHER" id="PTHR32309">
    <property type="entry name" value="TYROSINE-PROTEIN KINASE"/>
    <property type="match status" value="1"/>
</dbReference>
<proteinExistence type="inferred from homology"/>
<protein>
    <recommendedName>
        <fullName evidence="4">non-specific protein-tyrosine kinase</fullName>
        <ecNumber evidence="4">2.7.10.2</ecNumber>
    </recommendedName>
</protein>
<evidence type="ECO:0000256" key="4">
    <source>
        <dbReference type="ARBA" id="ARBA00011903"/>
    </source>
</evidence>
<evidence type="ECO:0000256" key="2">
    <source>
        <dbReference type="ARBA" id="ARBA00007316"/>
    </source>
</evidence>
<feature type="domain" description="AAA" evidence="20">
    <location>
        <begin position="584"/>
        <end position="728"/>
    </location>
</feature>
<keyword evidence="14" id="KW-0829">Tyrosine-protein kinase</keyword>
<dbReference type="InterPro" id="IPR027417">
    <property type="entry name" value="P-loop_NTPase"/>
</dbReference>
<feature type="transmembrane region" description="Helical" evidence="18">
    <location>
        <begin position="51"/>
        <end position="70"/>
    </location>
</feature>
<evidence type="ECO:0000259" key="19">
    <source>
        <dbReference type="Pfam" id="PF02706"/>
    </source>
</evidence>
<evidence type="ECO:0000256" key="12">
    <source>
        <dbReference type="ARBA" id="ARBA00022989"/>
    </source>
</evidence>
<organism evidence="22">
    <name type="scientific">Solibacter usitatus (strain Ellin6076)</name>
    <dbReference type="NCBI Taxonomy" id="234267"/>
    <lineage>
        <taxon>Bacteria</taxon>
        <taxon>Pseudomonadati</taxon>
        <taxon>Acidobacteriota</taxon>
        <taxon>Terriglobia</taxon>
        <taxon>Bryobacterales</taxon>
        <taxon>Solibacteraceae</taxon>
        <taxon>Candidatus Solibacter</taxon>
    </lineage>
</organism>
<feature type="coiled-coil region" evidence="16">
    <location>
        <begin position="311"/>
        <end position="359"/>
    </location>
</feature>
<evidence type="ECO:0000256" key="5">
    <source>
        <dbReference type="ARBA" id="ARBA00022475"/>
    </source>
</evidence>
<dbReference type="Pfam" id="PF13614">
    <property type="entry name" value="AAA_31"/>
    <property type="match status" value="1"/>
</dbReference>
<name>Q01XL7_SOLUE</name>
<keyword evidence="7 22" id="KW-0808">Transferase</keyword>
<dbReference type="SUPFAM" id="SSF52540">
    <property type="entry name" value="P-loop containing nucleoside triphosphate hydrolases"/>
    <property type="match status" value="1"/>
</dbReference>
<evidence type="ECO:0000256" key="3">
    <source>
        <dbReference type="ARBA" id="ARBA00008883"/>
    </source>
</evidence>
<evidence type="ECO:0000313" key="22">
    <source>
        <dbReference type="EMBL" id="ABJ85598.1"/>
    </source>
</evidence>
<dbReference type="EC" id="2.7.10.2" evidence="4"/>
<dbReference type="NCBIfam" id="TIGR01007">
    <property type="entry name" value="eps_fam"/>
    <property type="match status" value="1"/>
</dbReference>
<dbReference type="PANTHER" id="PTHR32309:SF13">
    <property type="entry name" value="FERRIC ENTEROBACTIN TRANSPORT PROTEIN FEPE"/>
    <property type="match status" value="1"/>
</dbReference>
<keyword evidence="13 18" id="KW-0472">Membrane</keyword>
<comment type="subcellular location">
    <subcellularLocation>
        <location evidence="1">Cell inner membrane</location>
        <topology evidence="1">Multi-pass membrane protein</topology>
    </subcellularLocation>
</comment>
<evidence type="ECO:0000256" key="1">
    <source>
        <dbReference type="ARBA" id="ARBA00004429"/>
    </source>
</evidence>
<dbReference type="Gene3D" id="3.40.50.300">
    <property type="entry name" value="P-loop containing nucleotide triphosphate hydrolases"/>
    <property type="match status" value="1"/>
</dbReference>
<dbReference type="OrthoDB" id="9775724at2"/>
<evidence type="ECO:0000256" key="14">
    <source>
        <dbReference type="ARBA" id="ARBA00023137"/>
    </source>
</evidence>
<dbReference type="FunCoup" id="Q01XL7">
    <property type="interactions" value="504"/>
</dbReference>
<sequence>MNDHYEPESNGSGPHGLPVGPDVRMLPSPSDGWVPEPTKISYWKIAWGHKFILLLCIFAGALGGTAYVILKTPEYAAASTVELIGFNQSFMNMSQVDPQAGTDMTTASASNIQTQTRILTSRSMLARVAERMSLEMTPIASTPTTFFTKLRAHIPFAQKEPLEQMKEAVRTAAFTVSARGVGATRLIELRCQSPSPEVAANFLNTLAAEHISQNLAIRSSATQRTSQWMDSQMEEAKSRLQTAGEKLRDFVRQSGMDFFPEQSTLADSKMKVLQGDLAAIQADRIAKQARWEMAKNTPIDSLPDVLSDPTLLGLKSRIVDLRREMAQLTATLTPEHYKVQKIQAQISELQQTLDKEKTGLLKRLDNDYQEALRREKLLSGAYNAQTHAVGAQADKASQYAMLKRDAEMAQQVYNGLLQQANQAALIALVPASNIRVVDAAVADNIPSSPTPMRDIPTWSLFGGALCYGLLWFREVLRRKRLTQLFESPGHTRTILGVPELGVIPSATIDRPKKLAAAQRALNGATSIHPLGTLVEDGQKTLEFATWQNKSSILAESFRQTLTSILRAQPKGECPVYVITSGGPGEGKTTLSANLAIAMAMIGQRVLLIDADLRRARLHSVFGLDNCPGLSDLLTSTESLEEADLAPYLSPTKVDNLRVMTHGLAQVGTPATLFFSPRVKELVKKLRGQFDYILLDTAPVLLFPDARLWGRHSDGVVLVVRAGVTTREGATSACQRFAEDGIAVLGTILNDWTPKEGSPSHYYYHSYEAYGQK</sequence>
<dbReference type="InterPro" id="IPR025669">
    <property type="entry name" value="AAA_dom"/>
</dbReference>
<feature type="domain" description="Tyrosine-protein kinase G-rich" evidence="21">
    <location>
        <begin position="401"/>
        <end position="474"/>
    </location>
</feature>
<dbReference type="GO" id="GO:0004715">
    <property type="term" value="F:non-membrane spanning protein tyrosine kinase activity"/>
    <property type="evidence" value="ECO:0007669"/>
    <property type="project" value="UniProtKB-EC"/>
</dbReference>
<dbReference type="KEGG" id="sus:Acid_4639"/>
<evidence type="ECO:0000256" key="16">
    <source>
        <dbReference type="SAM" id="Coils"/>
    </source>
</evidence>
<evidence type="ECO:0000256" key="11">
    <source>
        <dbReference type="ARBA" id="ARBA00022840"/>
    </source>
</evidence>
<evidence type="ECO:0000256" key="7">
    <source>
        <dbReference type="ARBA" id="ARBA00022679"/>
    </source>
</evidence>
<dbReference type="InterPro" id="IPR050445">
    <property type="entry name" value="Bact_polysacc_biosynth/exp"/>
</dbReference>
<feature type="domain" description="Polysaccharide chain length determinant N-terminal" evidence="19">
    <location>
        <begin position="43"/>
        <end position="130"/>
    </location>
</feature>
<dbReference type="InterPro" id="IPR003856">
    <property type="entry name" value="LPS_length_determ_N"/>
</dbReference>
<keyword evidence="6" id="KW-0997">Cell inner membrane</keyword>
<keyword evidence="12 18" id="KW-1133">Transmembrane helix</keyword>
<evidence type="ECO:0000256" key="15">
    <source>
        <dbReference type="ARBA" id="ARBA00051245"/>
    </source>
</evidence>
<dbReference type="InParanoid" id="Q01XL7"/>
<dbReference type="STRING" id="234267.Acid_4639"/>
<dbReference type="InterPro" id="IPR032807">
    <property type="entry name" value="GNVR"/>
</dbReference>
<dbReference type="eggNOG" id="COG3206">
    <property type="taxonomic scope" value="Bacteria"/>
</dbReference>
<dbReference type="HOGENOM" id="CLU_009912_2_1_0"/>
<comment type="similarity">
    <text evidence="2">Belongs to the CpsD/CapB family.</text>
</comment>
<evidence type="ECO:0000256" key="17">
    <source>
        <dbReference type="SAM" id="MobiDB-lite"/>
    </source>
</evidence>
<keyword evidence="9" id="KW-0547">Nucleotide-binding</keyword>
<comment type="similarity">
    <text evidence="3">Belongs to the etk/wzc family.</text>
</comment>
<dbReference type="Pfam" id="PF02706">
    <property type="entry name" value="Wzz"/>
    <property type="match status" value="1"/>
</dbReference>
<dbReference type="eggNOG" id="COG0489">
    <property type="taxonomic scope" value="Bacteria"/>
</dbReference>
<dbReference type="AlphaFoldDB" id="Q01XL7"/>
<keyword evidence="5" id="KW-1003">Cell membrane</keyword>
<dbReference type="GO" id="GO:0005886">
    <property type="term" value="C:plasma membrane"/>
    <property type="evidence" value="ECO:0007669"/>
    <property type="project" value="UniProtKB-SubCell"/>
</dbReference>
<keyword evidence="8 18" id="KW-0812">Transmembrane</keyword>
<evidence type="ECO:0000256" key="8">
    <source>
        <dbReference type="ARBA" id="ARBA00022692"/>
    </source>
</evidence>
<keyword evidence="11" id="KW-0067">ATP-binding</keyword>
<reference evidence="22" key="1">
    <citation type="submission" date="2006-10" db="EMBL/GenBank/DDBJ databases">
        <title>Complete sequence of Solibacter usitatus Ellin6076.</title>
        <authorList>
            <consortium name="US DOE Joint Genome Institute"/>
            <person name="Copeland A."/>
            <person name="Lucas S."/>
            <person name="Lapidus A."/>
            <person name="Barry K."/>
            <person name="Detter J.C."/>
            <person name="Glavina del Rio T."/>
            <person name="Hammon N."/>
            <person name="Israni S."/>
            <person name="Dalin E."/>
            <person name="Tice H."/>
            <person name="Pitluck S."/>
            <person name="Thompson L.S."/>
            <person name="Brettin T."/>
            <person name="Bruce D."/>
            <person name="Han C."/>
            <person name="Tapia R."/>
            <person name="Gilna P."/>
            <person name="Schmutz J."/>
            <person name="Larimer F."/>
            <person name="Land M."/>
            <person name="Hauser L."/>
            <person name="Kyrpides N."/>
            <person name="Mikhailova N."/>
            <person name="Janssen P.H."/>
            <person name="Kuske C.R."/>
            <person name="Richardson P."/>
        </authorList>
    </citation>
    <scope>NUCLEOTIDE SEQUENCE</scope>
    <source>
        <strain evidence="22">Ellin6076</strain>
    </source>
</reference>
<feature type="region of interest" description="Disordered" evidence="17">
    <location>
        <begin position="1"/>
        <end position="22"/>
    </location>
</feature>
<evidence type="ECO:0000256" key="9">
    <source>
        <dbReference type="ARBA" id="ARBA00022741"/>
    </source>
</evidence>
<evidence type="ECO:0000259" key="21">
    <source>
        <dbReference type="Pfam" id="PF13807"/>
    </source>
</evidence>
<evidence type="ECO:0000256" key="10">
    <source>
        <dbReference type="ARBA" id="ARBA00022777"/>
    </source>
</evidence>
<evidence type="ECO:0000256" key="13">
    <source>
        <dbReference type="ARBA" id="ARBA00023136"/>
    </source>
</evidence>
<dbReference type="GO" id="GO:0005524">
    <property type="term" value="F:ATP binding"/>
    <property type="evidence" value="ECO:0007669"/>
    <property type="project" value="UniProtKB-KW"/>
</dbReference>
<keyword evidence="10" id="KW-0418">Kinase</keyword>